<dbReference type="EMBL" id="CADCXU010004578">
    <property type="protein sequence ID" value="CAA9996354.1"/>
    <property type="molecule type" value="Genomic_DNA"/>
</dbReference>
<evidence type="ECO:0000313" key="1">
    <source>
        <dbReference type="EMBL" id="CAA9996354.1"/>
    </source>
</evidence>
<organism evidence="1 2">
    <name type="scientific">Nesidiocoris tenuis</name>
    <dbReference type="NCBI Taxonomy" id="355587"/>
    <lineage>
        <taxon>Eukaryota</taxon>
        <taxon>Metazoa</taxon>
        <taxon>Ecdysozoa</taxon>
        <taxon>Arthropoda</taxon>
        <taxon>Hexapoda</taxon>
        <taxon>Insecta</taxon>
        <taxon>Pterygota</taxon>
        <taxon>Neoptera</taxon>
        <taxon>Paraneoptera</taxon>
        <taxon>Hemiptera</taxon>
        <taxon>Heteroptera</taxon>
        <taxon>Panheteroptera</taxon>
        <taxon>Cimicomorpha</taxon>
        <taxon>Miridae</taxon>
        <taxon>Dicyphina</taxon>
        <taxon>Nesidiocoris</taxon>
    </lineage>
</organism>
<evidence type="ECO:0000313" key="2">
    <source>
        <dbReference type="Proteomes" id="UP000479000"/>
    </source>
</evidence>
<dbReference type="AlphaFoldDB" id="A0A6H5G3D4"/>
<name>A0A6H5G3D4_9HEMI</name>
<protein>
    <submittedName>
        <fullName evidence="1">Uncharacterized protein</fullName>
    </submittedName>
</protein>
<proteinExistence type="predicted"/>
<sequence>RISDPEKQQKVPRCAMLDASEHARILVRVSASRTSIQDFERFRPGKSKIAIRPPPTNGSTYSAIYRLPPARIDSTANIQQK</sequence>
<reference evidence="1 2" key="1">
    <citation type="submission" date="2020-02" db="EMBL/GenBank/DDBJ databases">
        <authorList>
            <person name="Ferguson B K."/>
        </authorList>
    </citation>
    <scope>NUCLEOTIDE SEQUENCE [LARGE SCALE GENOMIC DNA]</scope>
</reference>
<keyword evidence="2" id="KW-1185">Reference proteome</keyword>
<feature type="non-terminal residue" evidence="1">
    <location>
        <position position="81"/>
    </location>
</feature>
<gene>
    <name evidence="1" type="ORF">NTEN_LOCUS2896</name>
</gene>
<feature type="non-terminal residue" evidence="1">
    <location>
        <position position="1"/>
    </location>
</feature>
<accession>A0A6H5G3D4</accession>
<dbReference type="Proteomes" id="UP000479000">
    <property type="component" value="Unassembled WGS sequence"/>
</dbReference>